<evidence type="ECO:0000313" key="2">
    <source>
        <dbReference type="Proteomes" id="UP000186817"/>
    </source>
</evidence>
<sequence length="129" mass="14304">MVKACVVKKERGLNVHIVFFYSHGERYSQAGLQNICHTSLHLAEPLRNKRRSVNQLCLHSGDGRDVMSEKQCGNEGAFAVVIIGEHQGTRAAVKLAKVPWTGQLDQVRKDDGVIMELCTALEALLVQHV</sequence>
<dbReference type="Proteomes" id="UP000186817">
    <property type="component" value="Unassembled WGS sequence"/>
</dbReference>
<gene>
    <name evidence="1" type="ORF">AK812_SmicGene20775</name>
</gene>
<organism evidence="1 2">
    <name type="scientific">Symbiodinium microadriaticum</name>
    <name type="common">Dinoflagellate</name>
    <name type="synonym">Zooxanthella microadriatica</name>
    <dbReference type="NCBI Taxonomy" id="2951"/>
    <lineage>
        <taxon>Eukaryota</taxon>
        <taxon>Sar</taxon>
        <taxon>Alveolata</taxon>
        <taxon>Dinophyceae</taxon>
        <taxon>Suessiales</taxon>
        <taxon>Symbiodiniaceae</taxon>
        <taxon>Symbiodinium</taxon>
    </lineage>
</organism>
<dbReference type="EMBL" id="LSRX01000451">
    <property type="protein sequence ID" value="OLP96922.1"/>
    <property type="molecule type" value="Genomic_DNA"/>
</dbReference>
<proteinExistence type="predicted"/>
<evidence type="ECO:0000313" key="1">
    <source>
        <dbReference type="EMBL" id="OLP96922.1"/>
    </source>
</evidence>
<keyword evidence="2" id="KW-1185">Reference proteome</keyword>
<comment type="caution">
    <text evidence="1">The sequence shown here is derived from an EMBL/GenBank/DDBJ whole genome shotgun (WGS) entry which is preliminary data.</text>
</comment>
<reference evidence="1 2" key="1">
    <citation type="submission" date="2016-02" db="EMBL/GenBank/DDBJ databases">
        <title>Genome analysis of coral dinoflagellate symbionts highlights evolutionary adaptations to a symbiotic lifestyle.</title>
        <authorList>
            <person name="Aranda M."/>
            <person name="Li Y."/>
            <person name="Liew Y.J."/>
            <person name="Baumgarten S."/>
            <person name="Simakov O."/>
            <person name="Wilson M."/>
            <person name="Piel J."/>
            <person name="Ashoor H."/>
            <person name="Bougouffa S."/>
            <person name="Bajic V.B."/>
            <person name="Ryu T."/>
            <person name="Ravasi T."/>
            <person name="Bayer T."/>
            <person name="Micklem G."/>
            <person name="Kim H."/>
            <person name="Bhak J."/>
            <person name="Lajeunesse T.C."/>
            <person name="Voolstra C.R."/>
        </authorList>
    </citation>
    <scope>NUCLEOTIDE SEQUENCE [LARGE SCALE GENOMIC DNA]</scope>
    <source>
        <strain evidence="1 2">CCMP2467</strain>
    </source>
</reference>
<name>A0A1Q9DP22_SYMMI</name>
<protein>
    <submittedName>
        <fullName evidence="1">Uncharacterized protein</fullName>
    </submittedName>
</protein>
<accession>A0A1Q9DP22</accession>
<dbReference type="AlphaFoldDB" id="A0A1Q9DP22"/>
<dbReference type="OrthoDB" id="415529at2759"/>